<keyword evidence="1" id="KW-1133">Transmembrane helix</keyword>
<dbReference type="EMBL" id="WIPF01000013">
    <property type="protein sequence ID" value="KAF3229045.1"/>
    <property type="molecule type" value="Genomic_DNA"/>
</dbReference>
<feature type="transmembrane region" description="Helical" evidence="1">
    <location>
        <begin position="15"/>
        <end position="36"/>
    </location>
</feature>
<proteinExistence type="predicted"/>
<sequence>MITCPLFYLLNTLRVVTILSLTCCAAALFACVVIGLRDNRLSFFVTANILVLWVMSLLLIMIEFEFFRSYWRRRWPCFGPQASLITPGICQLAIAFQIFGALSGPMSKSIIGERFSAFSLAAAIIAIVTGSANILASISLCRKYRDIPIKDIRKKGLYLARMGFDLSRNNSHPGNLKFQRMVSINDLERQQSLERYPQGHEEEESRSTEQVCNGQLEVEPSTYSIPTYYRTTTGPHIRQPEPAKLEVQPKKWSGMLGISLRSCVRG</sequence>
<dbReference type="Proteomes" id="UP000483672">
    <property type="component" value="Unassembled WGS sequence"/>
</dbReference>
<reference evidence="3 4" key="1">
    <citation type="submission" date="2019-06" db="EMBL/GenBank/DDBJ databases">
        <authorList>
            <person name="Palmer J.M."/>
        </authorList>
    </citation>
    <scope>NUCLEOTIDE SEQUENCE [LARGE SCALE GENOMIC DNA]</scope>
    <source>
        <strain evidence="3 4">TWF191</strain>
    </source>
</reference>
<evidence type="ECO:0000256" key="1">
    <source>
        <dbReference type="SAM" id="Phobius"/>
    </source>
</evidence>
<gene>
    <name evidence="3" type="ORF">TWF191_001605</name>
</gene>
<protein>
    <recommendedName>
        <fullName evidence="2">DUF7598 domain-containing protein</fullName>
    </recommendedName>
</protein>
<dbReference type="Pfam" id="PF24535">
    <property type="entry name" value="DUF7598"/>
    <property type="match status" value="1"/>
</dbReference>
<feature type="domain" description="DUF7598" evidence="2">
    <location>
        <begin position="8"/>
        <end position="138"/>
    </location>
</feature>
<organism evidence="3 4">
    <name type="scientific">Orbilia oligospora</name>
    <name type="common">Nematode-trapping fungus</name>
    <name type="synonym">Arthrobotrys oligospora</name>
    <dbReference type="NCBI Taxonomy" id="2813651"/>
    <lineage>
        <taxon>Eukaryota</taxon>
        <taxon>Fungi</taxon>
        <taxon>Dikarya</taxon>
        <taxon>Ascomycota</taxon>
        <taxon>Pezizomycotina</taxon>
        <taxon>Orbiliomycetes</taxon>
        <taxon>Orbiliales</taxon>
        <taxon>Orbiliaceae</taxon>
        <taxon>Orbilia</taxon>
    </lineage>
</organism>
<keyword evidence="1" id="KW-0812">Transmembrane</keyword>
<feature type="transmembrane region" description="Helical" evidence="1">
    <location>
        <begin position="82"/>
        <end position="103"/>
    </location>
</feature>
<evidence type="ECO:0000313" key="4">
    <source>
        <dbReference type="Proteomes" id="UP000483672"/>
    </source>
</evidence>
<keyword evidence="1" id="KW-0472">Membrane</keyword>
<accession>A0A6G1M1D3</accession>
<dbReference type="AlphaFoldDB" id="A0A6G1M1D3"/>
<name>A0A6G1M1D3_ORBOL</name>
<evidence type="ECO:0000313" key="3">
    <source>
        <dbReference type="EMBL" id="KAF3229045.1"/>
    </source>
</evidence>
<dbReference type="InterPro" id="IPR056019">
    <property type="entry name" value="DUF7598"/>
</dbReference>
<comment type="caution">
    <text evidence="3">The sequence shown here is derived from an EMBL/GenBank/DDBJ whole genome shotgun (WGS) entry which is preliminary data.</text>
</comment>
<evidence type="ECO:0000259" key="2">
    <source>
        <dbReference type="Pfam" id="PF24535"/>
    </source>
</evidence>
<feature type="transmembrane region" description="Helical" evidence="1">
    <location>
        <begin position="115"/>
        <end position="136"/>
    </location>
</feature>
<feature type="transmembrane region" description="Helical" evidence="1">
    <location>
        <begin position="43"/>
        <end position="62"/>
    </location>
</feature>